<feature type="coiled-coil region" evidence="1">
    <location>
        <begin position="9"/>
        <end position="89"/>
    </location>
</feature>
<gene>
    <name evidence="2" type="ORF">LENED_003130</name>
</gene>
<protein>
    <submittedName>
        <fullName evidence="2">Uncharacterized protein</fullName>
    </submittedName>
</protein>
<accession>A0A1Q3E2P4</accession>
<evidence type="ECO:0000313" key="3">
    <source>
        <dbReference type="Proteomes" id="UP000188533"/>
    </source>
</evidence>
<dbReference type="Proteomes" id="UP000188533">
    <property type="component" value="Unassembled WGS sequence"/>
</dbReference>
<comment type="caution">
    <text evidence="2">The sequence shown here is derived from an EMBL/GenBank/DDBJ whole genome shotgun (WGS) entry which is preliminary data.</text>
</comment>
<dbReference type="AlphaFoldDB" id="A0A1Q3E2P4"/>
<organism evidence="2 3">
    <name type="scientific">Lentinula edodes</name>
    <name type="common">Shiitake mushroom</name>
    <name type="synonym">Lentinus edodes</name>
    <dbReference type="NCBI Taxonomy" id="5353"/>
    <lineage>
        <taxon>Eukaryota</taxon>
        <taxon>Fungi</taxon>
        <taxon>Dikarya</taxon>
        <taxon>Basidiomycota</taxon>
        <taxon>Agaricomycotina</taxon>
        <taxon>Agaricomycetes</taxon>
        <taxon>Agaricomycetidae</taxon>
        <taxon>Agaricales</taxon>
        <taxon>Marasmiineae</taxon>
        <taxon>Omphalotaceae</taxon>
        <taxon>Lentinula</taxon>
    </lineage>
</organism>
<reference evidence="2 3" key="1">
    <citation type="submission" date="2016-08" db="EMBL/GenBank/DDBJ databases">
        <authorList>
            <consortium name="Lentinula edodes genome sequencing consortium"/>
            <person name="Sakamoto Y."/>
            <person name="Nakade K."/>
            <person name="Sato S."/>
            <person name="Yoshida Y."/>
            <person name="Miyazaki K."/>
            <person name="Natsume S."/>
            <person name="Konno N."/>
        </authorList>
    </citation>
    <scope>NUCLEOTIDE SEQUENCE [LARGE SCALE GENOMIC DNA]</scope>
    <source>
        <strain evidence="2 3">NBRC 111202</strain>
    </source>
</reference>
<evidence type="ECO:0000256" key="1">
    <source>
        <dbReference type="SAM" id="Coils"/>
    </source>
</evidence>
<keyword evidence="1" id="KW-0175">Coiled coil</keyword>
<evidence type="ECO:0000313" key="2">
    <source>
        <dbReference type="EMBL" id="GAW01528.1"/>
    </source>
</evidence>
<sequence length="182" mass="20285">MGPNQRNLSDTSERRIEALEREIESLHKEVANLTYCEAESLQTAKAAGSQLYKDKLLCEAQISRLEAQNRQLIKKLSLAQSNMRQMKEVLVQTDDRDETQATEHAHGLTKREAVVQTSDDSSFDICGKIPSISGICNEEVIDHSSAPDVSIVPDVNTITSRRLRPTGFCETKQYPISNGCGY</sequence>
<proteinExistence type="predicted"/>
<keyword evidence="3" id="KW-1185">Reference proteome</keyword>
<dbReference type="EMBL" id="BDGU01000064">
    <property type="protein sequence ID" value="GAW01528.1"/>
    <property type="molecule type" value="Genomic_DNA"/>
</dbReference>
<reference evidence="2 3" key="2">
    <citation type="submission" date="2017-02" db="EMBL/GenBank/DDBJ databases">
        <title>A genome survey and senescence transcriptome analysis in Lentinula edodes.</title>
        <authorList>
            <person name="Sakamoto Y."/>
            <person name="Nakade K."/>
            <person name="Sato S."/>
            <person name="Yoshida Y."/>
            <person name="Miyazaki K."/>
            <person name="Natsume S."/>
            <person name="Konno N."/>
        </authorList>
    </citation>
    <scope>NUCLEOTIDE SEQUENCE [LARGE SCALE GENOMIC DNA]</scope>
    <source>
        <strain evidence="2 3">NBRC 111202</strain>
    </source>
</reference>
<name>A0A1Q3E2P4_LENED</name>